<organism evidence="1 2">
    <name type="scientific">Pelagibacterium lentulum</name>
    <dbReference type="NCBI Taxonomy" id="2029865"/>
    <lineage>
        <taxon>Bacteria</taxon>
        <taxon>Pseudomonadati</taxon>
        <taxon>Pseudomonadota</taxon>
        <taxon>Alphaproteobacteria</taxon>
        <taxon>Hyphomicrobiales</taxon>
        <taxon>Devosiaceae</taxon>
        <taxon>Pelagibacterium</taxon>
    </lineage>
</organism>
<reference evidence="1 2" key="1">
    <citation type="journal article" date="2014" name="Int. J. Syst. Evol. Microbiol.">
        <title>Complete genome sequence of Corynebacterium casei LMG S-19264T (=DSM 44701T), isolated from a smear-ripened cheese.</title>
        <authorList>
            <consortium name="US DOE Joint Genome Institute (JGI-PGF)"/>
            <person name="Walter F."/>
            <person name="Albersmeier A."/>
            <person name="Kalinowski J."/>
            <person name="Ruckert C."/>
        </authorList>
    </citation>
    <scope>NUCLEOTIDE SEQUENCE [LARGE SCALE GENOMIC DNA]</scope>
    <source>
        <strain evidence="1 2">CGMCC 1.15896</strain>
    </source>
</reference>
<gene>
    <name evidence="1" type="ORF">GCM10011499_06450</name>
</gene>
<dbReference type="EMBL" id="BMKB01000001">
    <property type="protein sequence ID" value="GGA39681.1"/>
    <property type="molecule type" value="Genomic_DNA"/>
</dbReference>
<evidence type="ECO:0000313" key="2">
    <source>
        <dbReference type="Proteomes" id="UP000596977"/>
    </source>
</evidence>
<dbReference type="RefSeq" id="WP_127073329.1">
    <property type="nucleotide sequence ID" value="NZ_BMKB01000001.1"/>
</dbReference>
<dbReference type="OrthoDB" id="3078257at2"/>
<evidence type="ECO:0000313" key="1">
    <source>
        <dbReference type="EMBL" id="GGA39681.1"/>
    </source>
</evidence>
<comment type="caution">
    <text evidence="1">The sequence shown here is derived from an EMBL/GenBank/DDBJ whole genome shotgun (WGS) entry which is preliminary data.</text>
</comment>
<accession>A0A916R9Z5</accession>
<sequence>MPRSALFDHYVAVDWSAANSRKTGADSIWIAHGRYRDGDILPTALQNPPTRYQAMEHIAQISRDALHNDERVLIGFDFPFAYPAGAATLLTGTPGWQSLWRALSRLIEDDEKNRSNRFAVANLFNQRLDSGKTRFWGHPYQRSYSHLTLKRPPVTDPALAIRRRVEMLSPKTKTVWQLMGAGSVGSQALLGIAWLEHLRKRRDLADHIAIWPFETDFADNLSRPIILAEIYPSLHLKEKPDGVIKDRAQVEAVVADFANADRNGTLVSLLARPSHMDDATYRIAISEEGWIVGV</sequence>
<name>A0A916R9Z5_9HYPH</name>
<keyword evidence="2" id="KW-1185">Reference proteome</keyword>
<proteinExistence type="predicted"/>
<protein>
    <recommendedName>
        <fullName evidence="3">Cobalamin biosynthesis protein CbiG</fullName>
    </recommendedName>
</protein>
<dbReference type="AlphaFoldDB" id="A0A916R9Z5"/>
<dbReference type="Proteomes" id="UP000596977">
    <property type="component" value="Unassembled WGS sequence"/>
</dbReference>
<evidence type="ECO:0008006" key="3">
    <source>
        <dbReference type="Google" id="ProtNLM"/>
    </source>
</evidence>